<dbReference type="AlphaFoldDB" id="A0A955KVH6"/>
<protein>
    <submittedName>
        <fullName evidence="1">Uncharacterized protein</fullName>
    </submittedName>
</protein>
<dbReference type="Proteomes" id="UP000748332">
    <property type="component" value="Unassembled WGS sequence"/>
</dbReference>
<dbReference type="EMBL" id="JAGQLM010000089">
    <property type="protein sequence ID" value="MCA9375123.1"/>
    <property type="molecule type" value="Genomic_DNA"/>
</dbReference>
<reference evidence="1" key="2">
    <citation type="journal article" date="2021" name="Microbiome">
        <title>Successional dynamics and alternative stable states in a saline activated sludge microbial community over 9 years.</title>
        <authorList>
            <person name="Wang Y."/>
            <person name="Ye J."/>
            <person name="Ju F."/>
            <person name="Liu L."/>
            <person name="Boyd J.A."/>
            <person name="Deng Y."/>
            <person name="Parks D.H."/>
            <person name="Jiang X."/>
            <person name="Yin X."/>
            <person name="Woodcroft B.J."/>
            <person name="Tyson G.W."/>
            <person name="Hugenholtz P."/>
            <person name="Polz M.F."/>
            <person name="Zhang T."/>
        </authorList>
    </citation>
    <scope>NUCLEOTIDE SEQUENCE</scope>
    <source>
        <strain evidence="1">HKST-UBA16</strain>
    </source>
</reference>
<feature type="non-terminal residue" evidence="1">
    <location>
        <position position="1"/>
    </location>
</feature>
<evidence type="ECO:0000313" key="1">
    <source>
        <dbReference type="EMBL" id="MCA9375123.1"/>
    </source>
</evidence>
<sequence length="189" mass="21102">SIFPQLNSGRGQKYQWPHASGYYTDPETGEEKPRIIFIKLKTNIRNASQNEISSPAAPLTAIQLQKDLAQIGAGSISLSDFAKERRSKPETSQRFINSVLAADPIFPGIYSLALRIRNPYKNLVLKGDRLYINGVSLPVSAKRAEKIQKALTQIRSRGNKQIVRLVINKETGAMLIYQGDKDIEFVMVS</sequence>
<gene>
    <name evidence="1" type="ORF">KC622_02220</name>
</gene>
<reference evidence="1" key="1">
    <citation type="submission" date="2020-04" db="EMBL/GenBank/DDBJ databases">
        <authorList>
            <person name="Zhang T."/>
        </authorList>
    </citation>
    <scope>NUCLEOTIDE SEQUENCE</scope>
    <source>
        <strain evidence="1">HKST-UBA16</strain>
    </source>
</reference>
<name>A0A955KVH6_9BACT</name>
<comment type="caution">
    <text evidence="1">The sequence shown here is derived from an EMBL/GenBank/DDBJ whole genome shotgun (WGS) entry which is preliminary data.</text>
</comment>
<accession>A0A955KVH6</accession>
<proteinExistence type="predicted"/>
<evidence type="ECO:0000313" key="2">
    <source>
        <dbReference type="Proteomes" id="UP000748332"/>
    </source>
</evidence>
<organism evidence="1 2">
    <name type="scientific">Candidatus Dojkabacteria bacterium</name>
    <dbReference type="NCBI Taxonomy" id="2099670"/>
    <lineage>
        <taxon>Bacteria</taxon>
        <taxon>Candidatus Dojkabacteria</taxon>
    </lineage>
</organism>